<dbReference type="OrthoDB" id="3576735at2"/>
<dbReference type="STRING" id="1300344.I598_2359"/>
<name>A0A168FIX2_9MICO</name>
<dbReference type="Pfam" id="PF07331">
    <property type="entry name" value="TctB"/>
    <property type="match status" value="1"/>
</dbReference>
<dbReference type="KEGG" id="ido:I598_2359"/>
<feature type="transmembrane region" description="Helical" evidence="2">
    <location>
        <begin position="132"/>
        <end position="159"/>
    </location>
</feature>
<evidence type="ECO:0000256" key="1">
    <source>
        <dbReference type="SAM" id="MobiDB-lite"/>
    </source>
</evidence>
<feature type="transmembrane region" description="Helical" evidence="2">
    <location>
        <begin position="171"/>
        <end position="191"/>
    </location>
</feature>
<evidence type="ECO:0000256" key="2">
    <source>
        <dbReference type="SAM" id="Phobius"/>
    </source>
</evidence>
<dbReference type="AlphaFoldDB" id="A0A168FIX2"/>
<dbReference type="EMBL" id="CP014209">
    <property type="protein sequence ID" value="ANC31899.1"/>
    <property type="molecule type" value="Genomic_DNA"/>
</dbReference>
<gene>
    <name evidence="4" type="ORF">I598_2359</name>
</gene>
<feature type="region of interest" description="Disordered" evidence="1">
    <location>
        <begin position="1"/>
        <end position="30"/>
    </location>
</feature>
<keyword evidence="2" id="KW-1133">Transmembrane helix</keyword>
<feature type="compositionally biased region" description="Low complexity" evidence="1">
    <location>
        <begin position="20"/>
        <end position="30"/>
    </location>
</feature>
<reference evidence="4 5" key="1">
    <citation type="submission" date="2016-01" db="EMBL/GenBank/DDBJ databases">
        <title>Complete genome sequence of a soil Actinobacterium, Isoptericola dokdonensis DS-3.</title>
        <authorList>
            <person name="Kwon S.-K."/>
            <person name="Kim J.F."/>
        </authorList>
    </citation>
    <scope>NUCLEOTIDE SEQUENCE [LARGE SCALE GENOMIC DNA]</scope>
    <source>
        <strain evidence="4 5">DS-3</strain>
    </source>
</reference>
<dbReference type="PATRIC" id="fig|1300344.3.peg.2368"/>
<feature type="transmembrane region" description="Helical" evidence="2">
    <location>
        <begin position="61"/>
        <end position="81"/>
    </location>
</feature>
<dbReference type="RefSeq" id="WP_068205244.1">
    <property type="nucleotide sequence ID" value="NZ_CP014209.1"/>
</dbReference>
<organism evidence="4 5">
    <name type="scientific">Isoptericola dokdonensis DS-3</name>
    <dbReference type="NCBI Taxonomy" id="1300344"/>
    <lineage>
        <taxon>Bacteria</taxon>
        <taxon>Bacillati</taxon>
        <taxon>Actinomycetota</taxon>
        <taxon>Actinomycetes</taxon>
        <taxon>Micrococcales</taxon>
        <taxon>Promicromonosporaceae</taxon>
        <taxon>Isoptericola</taxon>
    </lineage>
</organism>
<keyword evidence="2" id="KW-0812">Transmembrane</keyword>
<feature type="compositionally biased region" description="Pro residues" evidence="1">
    <location>
        <begin position="8"/>
        <end position="19"/>
    </location>
</feature>
<protein>
    <submittedName>
        <fullName evidence="4">Tripartite tricarboxylate transporter TctB family protein</fullName>
    </submittedName>
</protein>
<keyword evidence="2" id="KW-0472">Membrane</keyword>
<sequence length="198" mass="20104">MTTQHPETPTPREPAPTPPADDAASPADAPTLREVVTGATAESESEADEQLPPPAGGVANLAAALVTLGLGVLGVVVSVALGIGTPAQPGSGMWPLAVSVALVVLSLAQLVVGRAGGDGEKFTRHSWYPVVGLVTLLGMVALLPVVGFEIPSLLLCLVWTKFLGGETWRSAVLTSVVTTGALYAIFVGALGTNVPHLF</sequence>
<evidence type="ECO:0000313" key="5">
    <source>
        <dbReference type="Proteomes" id="UP000076794"/>
    </source>
</evidence>
<evidence type="ECO:0000259" key="3">
    <source>
        <dbReference type="Pfam" id="PF07331"/>
    </source>
</evidence>
<feature type="transmembrane region" description="Helical" evidence="2">
    <location>
        <begin position="93"/>
        <end position="112"/>
    </location>
</feature>
<feature type="domain" description="DUF1468" evidence="3">
    <location>
        <begin position="62"/>
        <end position="195"/>
    </location>
</feature>
<dbReference type="Proteomes" id="UP000076794">
    <property type="component" value="Chromosome"/>
</dbReference>
<accession>A0A168FIX2</accession>
<dbReference type="InterPro" id="IPR009936">
    <property type="entry name" value="DUF1468"/>
</dbReference>
<keyword evidence="5" id="KW-1185">Reference proteome</keyword>
<evidence type="ECO:0000313" key="4">
    <source>
        <dbReference type="EMBL" id="ANC31899.1"/>
    </source>
</evidence>
<proteinExistence type="predicted"/>